<evidence type="ECO:0000313" key="2">
    <source>
        <dbReference type="EMBL" id="CUU53673.1"/>
    </source>
</evidence>
<name>A0A0S4QEM8_9ACTN</name>
<reference evidence="3" key="1">
    <citation type="submission" date="2015-11" db="EMBL/GenBank/DDBJ databases">
        <authorList>
            <person name="Varghese N."/>
        </authorList>
    </citation>
    <scope>NUCLEOTIDE SEQUENCE [LARGE SCALE GENOMIC DNA]</scope>
    <source>
        <strain evidence="3">DSM 45899</strain>
    </source>
</reference>
<dbReference type="Proteomes" id="UP000198802">
    <property type="component" value="Unassembled WGS sequence"/>
</dbReference>
<dbReference type="AlphaFoldDB" id="A0A0S4QEM8"/>
<dbReference type="Gene3D" id="3.60.20.10">
    <property type="entry name" value="Glutamine Phosphoribosylpyrophosphate, subunit 1, domain 1"/>
    <property type="match status" value="1"/>
</dbReference>
<feature type="compositionally biased region" description="Basic and acidic residues" evidence="1">
    <location>
        <begin position="201"/>
        <end position="219"/>
    </location>
</feature>
<evidence type="ECO:0000256" key="1">
    <source>
        <dbReference type="SAM" id="MobiDB-lite"/>
    </source>
</evidence>
<organism evidence="2 3">
    <name type="scientific">Parafrankia irregularis</name>
    <dbReference type="NCBI Taxonomy" id="795642"/>
    <lineage>
        <taxon>Bacteria</taxon>
        <taxon>Bacillati</taxon>
        <taxon>Actinomycetota</taxon>
        <taxon>Actinomycetes</taxon>
        <taxon>Frankiales</taxon>
        <taxon>Frankiaceae</taxon>
        <taxon>Parafrankia</taxon>
    </lineage>
</organism>
<dbReference type="EMBL" id="FAOZ01000001">
    <property type="protein sequence ID" value="CUU53673.1"/>
    <property type="molecule type" value="Genomic_DNA"/>
</dbReference>
<protein>
    <recommendedName>
        <fullName evidence="4">ATP-dependent protease HslVU (ClpYQ), peptidase subunit</fullName>
    </recommendedName>
</protein>
<sequence>MGLWAGDDRLAGGGRSARRNHPITSPTVTCIVGVEHDGRVVIGGDSAGVAGWSITVRADTKVFRNGEFIMGFTDSFRMGQLLRYSLVPPVPHTWDLDRFMATEFVSVVRDCLREGGYARNDAGNESGGQFLVGIRGQLYRIDSDYQIGRTVDNYDAAGCGEEYARGSLHSTIGEEPEERVRKALEAAAHHSTGVCPPFHIISDDGTHRDGGDIDDRTSF</sequence>
<evidence type="ECO:0008006" key="4">
    <source>
        <dbReference type="Google" id="ProtNLM"/>
    </source>
</evidence>
<proteinExistence type="predicted"/>
<dbReference type="SUPFAM" id="SSF56235">
    <property type="entry name" value="N-terminal nucleophile aminohydrolases (Ntn hydrolases)"/>
    <property type="match status" value="1"/>
</dbReference>
<keyword evidence="3" id="KW-1185">Reference proteome</keyword>
<accession>A0A0S4QEM8</accession>
<evidence type="ECO:0000313" key="3">
    <source>
        <dbReference type="Proteomes" id="UP000198802"/>
    </source>
</evidence>
<gene>
    <name evidence="2" type="ORF">Ga0074812_101171</name>
</gene>
<feature type="region of interest" description="Disordered" evidence="1">
    <location>
        <begin position="198"/>
        <end position="219"/>
    </location>
</feature>
<dbReference type="InterPro" id="IPR029055">
    <property type="entry name" value="Ntn_hydrolases_N"/>
</dbReference>